<keyword evidence="2" id="KW-1185">Reference proteome</keyword>
<dbReference type="Proteomes" id="UP000240493">
    <property type="component" value="Unassembled WGS sequence"/>
</dbReference>
<reference evidence="1 2" key="1">
    <citation type="submission" date="2016-07" db="EMBL/GenBank/DDBJ databases">
        <title>Multiple horizontal gene transfer events from other fungi enriched the ability of initially mycotrophic Trichoderma (Ascomycota) to feed on dead plant biomass.</title>
        <authorList>
            <consortium name="DOE Joint Genome Institute"/>
            <person name="Aerts A."/>
            <person name="Atanasova L."/>
            <person name="Chenthamara K."/>
            <person name="Zhang J."/>
            <person name="Grujic M."/>
            <person name="Henrissat B."/>
            <person name="Kuo A."/>
            <person name="Salamov A."/>
            <person name="Lipzen A."/>
            <person name="Labutti K."/>
            <person name="Barry K."/>
            <person name="Miao Y."/>
            <person name="Rahimi M.J."/>
            <person name="Shen Q."/>
            <person name="Grigoriev I.V."/>
            <person name="Kubicek C.P."/>
            <person name="Druzhinina I.S."/>
        </authorList>
    </citation>
    <scope>NUCLEOTIDE SEQUENCE [LARGE SCALE GENOMIC DNA]</scope>
    <source>
        <strain evidence="1 2">CBS 433.97</strain>
    </source>
</reference>
<evidence type="ECO:0000313" key="1">
    <source>
        <dbReference type="EMBL" id="PTB41877.1"/>
    </source>
</evidence>
<evidence type="ECO:0000313" key="2">
    <source>
        <dbReference type="Proteomes" id="UP000240493"/>
    </source>
</evidence>
<dbReference type="STRING" id="1042311.A0A2T3ZAP6"/>
<sequence length="120" mass="13428">MKPEIEVIQHFAEPSMATNQIPAILRKDAKIESDTFMGTGDYTRPPIAILVGSWYNDEMIKDFQSSTSDFPSLLWLRVDKAISSPPLGPQYSIVVGRRIKAKLLELLTIGPESPDFVHLV</sequence>
<accession>A0A2T3ZAP6</accession>
<gene>
    <name evidence="1" type="ORF">M441DRAFT_457920</name>
</gene>
<name>A0A2T3ZAP6_TRIA4</name>
<proteinExistence type="predicted"/>
<dbReference type="AlphaFoldDB" id="A0A2T3ZAP6"/>
<dbReference type="OrthoDB" id="3649348at2759"/>
<protein>
    <submittedName>
        <fullName evidence="1">Uncharacterized protein</fullName>
    </submittedName>
</protein>
<organism evidence="1 2">
    <name type="scientific">Trichoderma asperellum (strain ATCC 204424 / CBS 433.97 / NBRC 101777)</name>
    <dbReference type="NCBI Taxonomy" id="1042311"/>
    <lineage>
        <taxon>Eukaryota</taxon>
        <taxon>Fungi</taxon>
        <taxon>Dikarya</taxon>
        <taxon>Ascomycota</taxon>
        <taxon>Pezizomycotina</taxon>
        <taxon>Sordariomycetes</taxon>
        <taxon>Hypocreomycetidae</taxon>
        <taxon>Hypocreales</taxon>
        <taxon>Hypocreaceae</taxon>
        <taxon>Trichoderma</taxon>
    </lineage>
</organism>
<dbReference type="EMBL" id="KZ679261">
    <property type="protein sequence ID" value="PTB41877.1"/>
    <property type="molecule type" value="Genomic_DNA"/>
</dbReference>